<gene>
    <name evidence="1" type="ORF">SAMN04489750_1756</name>
</gene>
<dbReference type="Pfam" id="PF09572">
    <property type="entry name" value="RE_XamI"/>
    <property type="match status" value="1"/>
</dbReference>
<evidence type="ECO:0000313" key="1">
    <source>
        <dbReference type="EMBL" id="SSA34437.1"/>
    </source>
</evidence>
<keyword evidence="1" id="KW-0255">Endonuclease</keyword>
<dbReference type="GO" id="GO:0003677">
    <property type="term" value="F:DNA binding"/>
    <property type="evidence" value="ECO:0007669"/>
    <property type="project" value="InterPro"/>
</dbReference>
<dbReference type="Proteomes" id="UP000250028">
    <property type="component" value="Unassembled WGS sequence"/>
</dbReference>
<dbReference type="RefSeq" id="WP_109685025.1">
    <property type="nucleotide sequence ID" value="NZ_QGDN01000001.1"/>
</dbReference>
<dbReference type="OrthoDB" id="7431767at2"/>
<dbReference type="InterPro" id="IPR019072">
    <property type="entry name" value="Restrct_endonuc_II_XamI"/>
</dbReference>
<reference evidence="2" key="1">
    <citation type="submission" date="2016-10" db="EMBL/GenBank/DDBJ databases">
        <authorList>
            <person name="Varghese N."/>
            <person name="Submissions S."/>
        </authorList>
    </citation>
    <scope>NUCLEOTIDE SEQUENCE [LARGE SCALE GENOMIC DNA]</scope>
    <source>
        <strain evidence="2">DSM 22951</strain>
    </source>
</reference>
<name>A0A2Y8ZX39_9MICO</name>
<dbReference type="GO" id="GO:0009307">
    <property type="term" value="P:DNA restriction-modification system"/>
    <property type="evidence" value="ECO:0007669"/>
    <property type="project" value="InterPro"/>
</dbReference>
<evidence type="ECO:0000313" key="2">
    <source>
        <dbReference type="Proteomes" id="UP000250028"/>
    </source>
</evidence>
<accession>A0A2Y8ZX39</accession>
<proteinExistence type="predicted"/>
<dbReference type="EMBL" id="UESZ01000001">
    <property type="protein sequence ID" value="SSA34437.1"/>
    <property type="molecule type" value="Genomic_DNA"/>
</dbReference>
<keyword evidence="1" id="KW-0540">Nuclease</keyword>
<dbReference type="AlphaFoldDB" id="A0A2Y8ZX39"/>
<dbReference type="GO" id="GO:0009036">
    <property type="term" value="F:type II site-specific deoxyribonuclease activity"/>
    <property type="evidence" value="ECO:0007669"/>
    <property type="project" value="InterPro"/>
</dbReference>
<organism evidence="1 2">
    <name type="scientific">Branchiibius hedensis</name>
    <dbReference type="NCBI Taxonomy" id="672460"/>
    <lineage>
        <taxon>Bacteria</taxon>
        <taxon>Bacillati</taxon>
        <taxon>Actinomycetota</taxon>
        <taxon>Actinomycetes</taxon>
        <taxon>Micrococcales</taxon>
        <taxon>Dermacoccaceae</taxon>
        <taxon>Branchiibius</taxon>
    </lineage>
</organism>
<protein>
    <submittedName>
        <fullName evidence="1">XamI restriction endonuclease</fullName>
    </submittedName>
</protein>
<sequence length="308" mass="34131">MTATPPRWDNEQLTSDRLTATTQFREERTTEPLDHYLEFYEDAYSVFADVMEASDDLRKLRETAADLLLNKSRQHLCRYVASPPLSEDDLKTLGDCSLAIGALKANPDNIDILMEYILMGLDRERFPWVGEDREPSESERQAAIVSTAAMFAMRKMETFRRGRGKAFEKALKVYLAEECGLTEVKATVISNASQGPQIGEFSGESSVVGGKADIVVRLFDGRLLPIECKVSNSETNSYKRLIHDCGEKAQAWVADLGVANCLPVAALSGCYSLGNLNKAQNMGLTLIWSHDFEPLGTFIESTLAEPSA</sequence>
<keyword evidence="1" id="KW-0378">Hydrolase</keyword>
<keyword evidence="2" id="KW-1185">Reference proteome</keyword>